<dbReference type="Gene3D" id="1.10.60.40">
    <property type="match status" value="1"/>
</dbReference>
<proteinExistence type="inferred from homology"/>
<evidence type="ECO:0000313" key="15">
    <source>
        <dbReference type="Proteomes" id="UP001149165"/>
    </source>
</evidence>
<dbReference type="Gene3D" id="3.40.720.10">
    <property type="entry name" value="Alkaline Phosphatase, subunit A"/>
    <property type="match status" value="1"/>
</dbReference>
<feature type="binding site" evidence="9">
    <location>
        <position position="109"/>
    </location>
    <ligand>
        <name>Zn(2+)</name>
        <dbReference type="ChEBI" id="CHEBI:29105"/>
        <label>2</label>
    </ligand>
</feature>
<evidence type="ECO:0000256" key="5">
    <source>
        <dbReference type="ARBA" id="ARBA00022801"/>
    </source>
</evidence>
<keyword evidence="15" id="KW-1185">Reference proteome</keyword>
<keyword evidence="6 9" id="KW-0862">Zinc</keyword>
<evidence type="ECO:0000256" key="10">
    <source>
        <dbReference type="RuleBase" id="RU003946"/>
    </source>
</evidence>
<sequence length="614" mass="66452">MAVDSRDTPLLVPRPSSDDHSSIRADEEEDALLTGEHAARPEFRRGERRGWAFWREVGLFTWALVATILVIVLAVVFQHETSKPHSQKEIWGPGGKPTGKRNLIFMVSDGMGPTSLSMTRNFRQYTEGLPVDDTLVLDQHYIGTSRTRSSSSLVTDSAAGATAFSCGYKSYNGAISVLPDHSPCGTVLEAAALAGYKTGLVVTTRLTDATPACFAAHANLRQYEDSIAEQEVGEHPLGRVVDLLMGGGRCHFLPNSTSGSCRADDRDLIDVAAKNGFNYVNDRAGFDALNGGSQAKLPLMGLFADKDIPYEIDRRSQNDVYPSLEEMARTALNALSEATRDSEQGFFLMIEGSRIDHAGHGNDPAAQVHEVLAYDKAFAAVLDFLDKDSTPGVVVSTSDHETGGLAAARQLGVEYPKYVWYPSVLAAAKHSSEYADSKLDEYLSGAGVNAKESDKKSYVRDTLLNEYLGISDASEKELDAIINPPAGVATQYVLSDIVSRRAQLGWSTHGHSAVDVNIYASSTRDSWPLVGNNENTDVGGFLADYLDLKVDEVTKRLRKTASWSASSDASTASQGNFDWMGDPLGSDVETEGLDTYHGEFKKRSPDDCGCGGLH</sequence>
<name>A0A9W9K6Q3_9EURO</name>
<dbReference type="CDD" id="cd16012">
    <property type="entry name" value="ALP"/>
    <property type="match status" value="1"/>
</dbReference>
<dbReference type="PROSITE" id="PS00123">
    <property type="entry name" value="ALKALINE_PHOSPHATASE"/>
    <property type="match status" value="1"/>
</dbReference>
<evidence type="ECO:0000256" key="2">
    <source>
        <dbReference type="ARBA" id="ARBA00012647"/>
    </source>
</evidence>
<dbReference type="InterPro" id="IPR018299">
    <property type="entry name" value="Alkaline_phosphatase_AS"/>
</dbReference>
<organism evidence="14 15">
    <name type="scientific">Penicillium angulare</name>
    <dbReference type="NCBI Taxonomy" id="116970"/>
    <lineage>
        <taxon>Eukaryota</taxon>
        <taxon>Fungi</taxon>
        <taxon>Dikarya</taxon>
        <taxon>Ascomycota</taxon>
        <taxon>Pezizomycotina</taxon>
        <taxon>Eurotiomycetes</taxon>
        <taxon>Eurotiomycetidae</taxon>
        <taxon>Eurotiales</taxon>
        <taxon>Aspergillaceae</taxon>
        <taxon>Penicillium</taxon>
    </lineage>
</organism>
<feature type="binding site" evidence="9">
    <location>
        <position position="351"/>
    </location>
    <ligand>
        <name>Mg(2+)</name>
        <dbReference type="ChEBI" id="CHEBI:18420"/>
    </ligand>
</feature>
<dbReference type="OrthoDB" id="7392499at2759"/>
<dbReference type="SUPFAM" id="SSF53649">
    <property type="entry name" value="Alkaline phosphatase-like"/>
    <property type="match status" value="1"/>
</dbReference>
<protein>
    <recommendedName>
        <fullName evidence="2 11">Alkaline phosphatase</fullName>
        <ecNumber evidence="2 11">3.1.3.1</ecNumber>
    </recommendedName>
</protein>
<comment type="cofactor">
    <cofactor evidence="9">
        <name>Mg(2+)</name>
        <dbReference type="ChEBI" id="CHEBI:18420"/>
    </cofactor>
    <text evidence="9">Binds 1 Mg(2+) ion.</text>
</comment>
<evidence type="ECO:0000256" key="13">
    <source>
        <dbReference type="SAM" id="Phobius"/>
    </source>
</evidence>
<keyword evidence="13" id="KW-1133">Transmembrane helix</keyword>
<feature type="active site" description="Phosphoserine intermediate" evidence="8">
    <location>
        <position position="157"/>
    </location>
</feature>
<feature type="binding site" evidence="9">
    <location>
        <position position="210"/>
    </location>
    <ligand>
        <name>Mg(2+)</name>
        <dbReference type="ChEBI" id="CHEBI:18420"/>
    </ligand>
</feature>
<dbReference type="PANTHER" id="PTHR11596">
    <property type="entry name" value="ALKALINE PHOSPHATASE"/>
    <property type="match status" value="1"/>
</dbReference>
<feature type="binding site" evidence="9">
    <location>
        <position position="360"/>
    </location>
    <ligand>
        <name>Zn(2+)</name>
        <dbReference type="ChEBI" id="CHEBI:29105"/>
        <label>2</label>
    </ligand>
</feature>
<evidence type="ECO:0000256" key="8">
    <source>
        <dbReference type="PIRSR" id="PIRSR601952-1"/>
    </source>
</evidence>
<dbReference type="Pfam" id="PF00245">
    <property type="entry name" value="Alk_phosphatase"/>
    <property type="match status" value="1"/>
</dbReference>
<dbReference type="PANTHER" id="PTHR11596:SF5">
    <property type="entry name" value="ALKALINE PHOSPHATASE"/>
    <property type="match status" value="1"/>
</dbReference>
<feature type="binding site" evidence="9">
    <location>
        <position position="208"/>
    </location>
    <ligand>
        <name>Mg(2+)</name>
        <dbReference type="ChEBI" id="CHEBI:18420"/>
    </ligand>
</feature>
<evidence type="ECO:0000256" key="6">
    <source>
        <dbReference type="ARBA" id="ARBA00022833"/>
    </source>
</evidence>
<reference evidence="14" key="2">
    <citation type="journal article" date="2023" name="IMA Fungus">
        <title>Comparative genomic study of the Penicillium genus elucidates a diverse pangenome and 15 lateral gene transfer events.</title>
        <authorList>
            <person name="Petersen C."/>
            <person name="Sorensen T."/>
            <person name="Nielsen M.R."/>
            <person name="Sondergaard T.E."/>
            <person name="Sorensen J.L."/>
            <person name="Fitzpatrick D.A."/>
            <person name="Frisvad J.C."/>
            <person name="Nielsen K.L."/>
        </authorList>
    </citation>
    <scope>NUCLEOTIDE SEQUENCE</scope>
    <source>
        <strain evidence="14">IBT 30069</strain>
    </source>
</reference>
<dbReference type="Proteomes" id="UP001149165">
    <property type="component" value="Unassembled WGS sequence"/>
</dbReference>
<dbReference type="FunFam" id="3.40.720.10:FF:000063">
    <property type="entry name" value="Alkaline phosphatase"/>
    <property type="match status" value="1"/>
</dbReference>
<feature type="compositionally biased region" description="Basic and acidic residues" evidence="12">
    <location>
        <begin position="16"/>
        <end position="25"/>
    </location>
</feature>
<keyword evidence="3" id="KW-0597">Phosphoprotein</keyword>
<feature type="binding site" evidence="9">
    <location>
        <position position="356"/>
    </location>
    <ligand>
        <name>Zn(2+)</name>
        <dbReference type="ChEBI" id="CHEBI:29105"/>
        <label>2</label>
    </ligand>
</feature>
<evidence type="ECO:0000256" key="11">
    <source>
        <dbReference type="RuleBase" id="RU003947"/>
    </source>
</evidence>
<evidence type="ECO:0000256" key="12">
    <source>
        <dbReference type="SAM" id="MobiDB-lite"/>
    </source>
</evidence>
<dbReference type="InterPro" id="IPR001952">
    <property type="entry name" value="Alkaline_phosphatase"/>
</dbReference>
<dbReference type="GO" id="GO:0000329">
    <property type="term" value="C:fungal-type vacuole membrane"/>
    <property type="evidence" value="ECO:0007669"/>
    <property type="project" value="TreeGrafter"/>
</dbReference>
<comment type="caution">
    <text evidence="14">The sequence shown here is derived from an EMBL/GenBank/DDBJ whole genome shotgun (WGS) entry which is preliminary data.</text>
</comment>
<feature type="binding site" evidence="9">
    <location>
        <position position="400"/>
    </location>
    <ligand>
        <name>Zn(2+)</name>
        <dbReference type="ChEBI" id="CHEBI:29105"/>
        <label>2</label>
    </ligand>
</feature>
<comment type="similarity">
    <text evidence="1 10">Belongs to the alkaline phosphatase family.</text>
</comment>
<keyword evidence="7 9" id="KW-0460">Magnesium</keyword>
<gene>
    <name evidence="14" type="ORF">N7456_010048</name>
</gene>
<feature type="region of interest" description="Disordered" evidence="12">
    <location>
        <begin position="1"/>
        <end position="30"/>
    </location>
</feature>
<dbReference type="SMART" id="SM00098">
    <property type="entry name" value="alkPPc"/>
    <property type="match status" value="1"/>
</dbReference>
<dbReference type="EC" id="3.1.3.1" evidence="2 11"/>
<keyword evidence="5 11" id="KW-0378">Hydrolase</keyword>
<evidence type="ECO:0000256" key="4">
    <source>
        <dbReference type="ARBA" id="ARBA00022723"/>
    </source>
</evidence>
<comment type="cofactor">
    <cofactor evidence="9">
        <name>Zn(2+)</name>
        <dbReference type="ChEBI" id="CHEBI:29105"/>
    </cofactor>
    <text evidence="9">Binds 2 Zn(2+) ions.</text>
</comment>
<evidence type="ECO:0000256" key="1">
    <source>
        <dbReference type="ARBA" id="ARBA00005984"/>
    </source>
</evidence>
<evidence type="ECO:0000256" key="3">
    <source>
        <dbReference type="ARBA" id="ARBA00022553"/>
    </source>
</evidence>
<evidence type="ECO:0000256" key="7">
    <source>
        <dbReference type="ARBA" id="ARBA00022842"/>
    </source>
</evidence>
<keyword evidence="13" id="KW-0472">Membrane</keyword>
<evidence type="ECO:0000313" key="14">
    <source>
        <dbReference type="EMBL" id="KAJ5094187.1"/>
    </source>
</evidence>
<reference evidence="14" key="1">
    <citation type="submission" date="2022-11" db="EMBL/GenBank/DDBJ databases">
        <authorList>
            <person name="Petersen C."/>
        </authorList>
    </citation>
    <scope>NUCLEOTIDE SEQUENCE</scope>
    <source>
        <strain evidence="14">IBT 30069</strain>
    </source>
</reference>
<evidence type="ECO:0000256" key="9">
    <source>
        <dbReference type="PIRSR" id="PIRSR601952-2"/>
    </source>
</evidence>
<dbReference type="InterPro" id="IPR017850">
    <property type="entry name" value="Alkaline_phosphatase_core_sf"/>
</dbReference>
<dbReference type="GO" id="GO:0046872">
    <property type="term" value="F:metal ion binding"/>
    <property type="evidence" value="ECO:0007669"/>
    <property type="project" value="UniProtKB-KW"/>
</dbReference>
<comment type="catalytic activity">
    <reaction evidence="11">
        <text>a phosphate monoester + H2O = an alcohol + phosphate</text>
        <dbReference type="Rhea" id="RHEA:15017"/>
        <dbReference type="ChEBI" id="CHEBI:15377"/>
        <dbReference type="ChEBI" id="CHEBI:30879"/>
        <dbReference type="ChEBI" id="CHEBI:43474"/>
        <dbReference type="ChEBI" id="CHEBI:67140"/>
        <dbReference type="EC" id="3.1.3.1"/>
    </reaction>
</comment>
<keyword evidence="13" id="KW-0812">Transmembrane</keyword>
<accession>A0A9W9K6Q3</accession>
<dbReference type="AlphaFoldDB" id="A0A9W9K6Q3"/>
<dbReference type="GO" id="GO:0004035">
    <property type="term" value="F:alkaline phosphatase activity"/>
    <property type="evidence" value="ECO:0007669"/>
    <property type="project" value="UniProtKB-EC"/>
</dbReference>
<dbReference type="PRINTS" id="PR00113">
    <property type="entry name" value="ALKPHPHTASE"/>
</dbReference>
<dbReference type="EMBL" id="JAPQKH010000006">
    <property type="protein sequence ID" value="KAJ5094187.1"/>
    <property type="molecule type" value="Genomic_DNA"/>
</dbReference>
<feature type="transmembrane region" description="Helical" evidence="13">
    <location>
        <begin position="57"/>
        <end position="77"/>
    </location>
</feature>
<keyword evidence="4 9" id="KW-0479">Metal-binding</keyword>
<feature type="binding site" evidence="9">
    <location>
        <position position="511"/>
    </location>
    <ligand>
        <name>Zn(2+)</name>
        <dbReference type="ChEBI" id="CHEBI:29105"/>
        <label>2</label>
    </ligand>
</feature>
<feature type="binding site" evidence="9">
    <location>
        <position position="399"/>
    </location>
    <ligand>
        <name>Zn(2+)</name>
        <dbReference type="ChEBI" id="CHEBI:29105"/>
        <label>2</label>
    </ligand>
</feature>
<feature type="binding site" evidence="9">
    <location>
        <position position="109"/>
    </location>
    <ligand>
        <name>Mg(2+)</name>
        <dbReference type="ChEBI" id="CHEBI:18420"/>
    </ligand>
</feature>